<sequence length="138" mass="15029">MNDDYNDNDMDEEPIPTGELTLQTLAMPADTNPNGDIFGGWLMSQMDLAGSIKASAIARGRVTTVAAGSMAFLRPVPVGSTISCYAEILEIGRSSIRIMVDVWLYAAETGERYKVTEGTFVYVAIDDNGRTRSIQLSR</sequence>
<dbReference type="InterPro" id="IPR006683">
    <property type="entry name" value="Thioestr_dom"/>
</dbReference>
<dbReference type="Gene3D" id="3.10.129.10">
    <property type="entry name" value="Hotdog Thioesterase"/>
    <property type="match status" value="1"/>
</dbReference>
<evidence type="ECO:0000259" key="4">
    <source>
        <dbReference type="PROSITE" id="PS51770"/>
    </source>
</evidence>
<dbReference type="Pfam" id="PF03061">
    <property type="entry name" value="4HBT"/>
    <property type="match status" value="1"/>
</dbReference>
<dbReference type="GO" id="GO:0005829">
    <property type="term" value="C:cytosol"/>
    <property type="evidence" value="ECO:0007669"/>
    <property type="project" value="TreeGrafter"/>
</dbReference>
<dbReference type="PANTHER" id="PTHR11049">
    <property type="entry name" value="ACYL COENZYME A THIOESTER HYDROLASE"/>
    <property type="match status" value="1"/>
</dbReference>
<evidence type="ECO:0000313" key="6">
    <source>
        <dbReference type="Proteomes" id="UP000787472"/>
    </source>
</evidence>
<dbReference type="AlphaFoldDB" id="A0A9E5T285"/>
<dbReference type="InterPro" id="IPR040170">
    <property type="entry name" value="Cytosol_ACT"/>
</dbReference>
<dbReference type="InterPro" id="IPR029069">
    <property type="entry name" value="HotDog_dom_sf"/>
</dbReference>
<keyword evidence="6" id="KW-1185">Reference proteome</keyword>
<accession>A0A9E5T285</accession>
<dbReference type="EMBL" id="JAAONZ010000026">
    <property type="protein sequence ID" value="NHO68220.1"/>
    <property type="molecule type" value="Genomic_DNA"/>
</dbReference>
<dbReference type="GO" id="GO:0009062">
    <property type="term" value="P:fatty acid catabolic process"/>
    <property type="evidence" value="ECO:0007669"/>
    <property type="project" value="TreeGrafter"/>
</dbReference>
<evidence type="ECO:0000256" key="2">
    <source>
        <dbReference type="ARBA" id="ARBA00022801"/>
    </source>
</evidence>
<keyword evidence="2 3" id="KW-0378">Hydrolase</keyword>
<evidence type="ECO:0000256" key="3">
    <source>
        <dbReference type="PROSITE-ProRule" id="PRU01106"/>
    </source>
</evidence>
<feature type="domain" description="HotDog ACOT-type" evidence="4">
    <location>
        <begin position="16"/>
        <end position="128"/>
    </location>
</feature>
<evidence type="ECO:0000256" key="1">
    <source>
        <dbReference type="ARBA" id="ARBA00010458"/>
    </source>
</evidence>
<dbReference type="Proteomes" id="UP000787472">
    <property type="component" value="Unassembled WGS sequence"/>
</dbReference>
<dbReference type="GO" id="GO:0006637">
    <property type="term" value="P:acyl-CoA metabolic process"/>
    <property type="evidence" value="ECO:0007669"/>
    <property type="project" value="TreeGrafter"/>
</dbReference>
<dbReference type="GO" id="GO:0052816">
    <property type="term" value="F:long-chain fatty acyl-CoA hydrolase activity"/>
    <property type="evidence" value="ECO:0007669"/>
    <property type="project" value="TreeGrafter"/>
</dbReference>
<organism evidence="5 6">
    <name type="scientific">Pseudomaricurvus hydrocarbonicus</name>
    <dbReference type="NCBI Taxonomy" id="1470433"/>
    <lineage>
        <taxon>Bacteria</taxon>
        <taxon>Pseudomonadati</taxon>
        <taxon>Pseudomonadota</taxon>
        <taxon>Gammaproteobacteria</taxon>
        <taxon>Cellvibrionales</taxon>
        <taxon>Cellvibrionaceae</taxon>
        <taxon>Pseudomaricurvus</taxon>
    </lineage>
</organism>
<dbReference type="SUPFAM" id="SSF54637">
    <property type="entry name" value="Thioesterase/thiol ester dehydrase-isomerase"/>
    <property type="match status" value="1"/>
</dbReference>
<comment type="caution">
    <text evidence="5">The sequence shown here is derived from an EMBL/GenBank/DDBJ whole genome shotgun (WGS) entry which is preliminary data.</text>
</comment>
<evidence type="ECO:0000313" key="5">
    <source>
        <dbReference type="EMBL" id="NHO68220.1"/>
    </source>
</evidence>
<reference evidence="5" key="1">
    <citation type="submission" date="2020-03" db="EMBL/GenBank/DDBJ databases">
        <authorList>
            <person name="Guo F."/>
        </authorList>
    </citation>
    <scope>NUCLEOTIDE SEQUENCE</scope>
    <source>
        <strain evidence="5">JCM 30134</strain>
    </source>
</reference>
<dbReference type="InterPro" id="IPR033120">
    <property type="entry name" value="HOTDOG_ACOT"/>
</dbReference>
<dbReference type="RefSeq" id="WP_167192006.1">
    <property type="nucleotide sequence ID" value="NZ_JAAONZ010000026.1"/>
</dbReference>
<proteinExistence type="inferred from homology"/>
<gene>
    <name evidence="5" type="ORF">G8770_21940</name>
</gene>
<protein>
    <submittedName>
        <fullName evidence="5">Acyl-CoA thioesterase</fullName>
    </submittedName>
</protein>
<name>A0A9E5T285_9GAMM</name>
<comment type="similarity">
    <text evidence="1">Belongs to the acyl coenzyme A hydrolase family.</text>
</comment>
<dbReference type="CDD" id="cd03442">
    <property type="entry name" value="BFIT_BACH"/>
    <property type="match status" value="1"/>
</dbReference>
<dbReference type="PANTHER" id="PTHR11049:SF5">
    <property type="entry name" value="ACYL-COA THIOESTER HYDROLASE YCIA"/>
    <property type="match status" value="1"/>
</dbReference>
<dbReference type="PROSITE" id="PS51770">
    <property type="entry name" value="HOTDOG_ACOT"/>
    <property type="match status" value="1"/>
</dbReference>